<evidence type="ECO:0000256" key="2">
    <source>
        <dbReference type="PROSITE-ProRule" id="PRU01091"/>
    </source>
</evidence>
<keyword evidence="3" id="KW-0812">Transmembrane</keyword>
<dbReference type="InterPro" id="IPR016032">
    <property type="entry name" value="Sig_transdc_resp-reg_C-effctor"/>
</dbReference>
<evidence type="ECO:0000256" key="1">
    <source>
        <dbReference type="ARBA" id="ARBA00023125"/>
    </source>
</evidence>
<organism evidence="5 6">
    <name type="scientific">Kosakonia oryziphila</name>
    <dbReference type="NCBI Taxonomy" id="1005667"/>
    <lineage>
        <taxon>Bacteria</taxon>
        <taxon>Pseudomonadati</taxon>
        <taxon>Pseudomonadota</taxon>
        <taxon>Gammaproteobacteria</taxon>
        <taxon>Enterobacterales</taxon>
        <taxon>Enterobacteriaceae</taxon>
        <taxon>Kosakonia</taxon>
    </lineage>
</organism>
<dbReference type="Gene3D" id="1.10.10.10">
    <property type="entry name" value="Winged helix-like DNA-binding domain superfamily/Winged helix DNA-binding domain"/>
    <property type="match status" value="1"/>
</dbReference>
<proteinExistence type="predicted"/>
<dbReference type="PROSITE" id="PS51755">
    <property type="entry name" value="OMPR_PHOB"/>
    <property type="match status" value="1"/>
</dbReference>
<dbReference type="GO" id="GO:0000160">
    <property type="term" value="P:phosphorelay signal transduction system"/>
    <property type="evidence" value="ECO:0007669"/>
    <property type="project" value="InterPro"/>
</dbReference>
<dbReference type="CDD" id="cd00383">
    <property type="entry name" value="trans_reg_C"/>
    <property type="match status" value="1"/>
</dbReference>
<keyword evidence="6" id="KW-1185">Reference proteome</keyword>
<dbReference type="Pfam" id="PF00486">
    <property type="entry name" value="Trans_reg_C"/>
    <property type="match status" value="1"/>
</dbReference>
<evidence type="ECO:0000259" key="4">
    <source>
        <dbReference type="PROSITE" id="PS51755"/>
    </source>
</evidence>
<dbReference type="Proteomes" id="UP000198515">
    <property type="component" value="Unassembled WGS sequence"/>
</dbReference>
<dbReference type="AlphaFoldDB" id="A0A1C4G664"/>
<reference evidence="6" key="1">
    <citation type="submission" date="2016-08" db="EMBL/GenBank/DDBJ databases">
        <authorList>
            <person name="Varghese N."/>
            <person name="Submissions Spin"/>
        </authorList>
    </citation>
    <scope>NUCLEOTIDE SEQUENCE [LARGE SCALE GENOMIC DNA]</scope>
    <source>
        <strain evidence="6">REICA_142</strain>
    </source>
</reference>
<dbReference type="RefSeq" id="WP_139109804.1">
    <property type="nucleotide sequence ID" value="NZ_FMBC01000053.1"/>
</dbReference>
<keyword evidence="3" id="KW-1133">Transmembrane helix</keyword>
<evidence type="ECO:0000256" key="3">
    <source>
        <dbReference type="SAM" id="Phobius"/>
    </source>
</evidence>
<dbReference type="InterPro" id="IPR036388">
    <property type="entry name" value="WH-like_DNA-bd_sf"/>
</dbReference>
<accession>A0A1C4G664</accession>
<dbReference type="GO" id="GO:0006355">
    <property type="term" value="P:regulation of DNA-templated transcription"/>
    <property type="evidence" value="ECO:0007669"/>
    <property type="project" value="InterPro"/>
</dbReference>
<dbReference type="SUPFAM" id="SSF46894">
    <property type="entry name" value="C-terminal effector domain of the bipartite response regulators"/>
    <property type="match status" value="1"/>
</dbReference>
<feature type="DNA-binding region" description="OmpR/PhoB-type" evidence="2">
    <location>
        <begin position="1"/>
        <end position="102"/>
    </location>
</feature>
<dbReference type="SMART" id="SM00862">
    <property type="entry name" value="Trans_reg_C"/>
    <property type="match status" value="1"/>
</dbReference>
<feature type="transmembrane region" description="Helical" evidence="3">
    <location>
        <begin position="159"/>
        <end position="176"/>
    </location>
</feature>
<keyword evidence="3" id="KW-0472">Membrane</keyword>
<protein>
    <submittedName>
        <fullName evidence="5">DNA-binding winged helix-turn-helix (WHTH) domain-containing protein</fullName>
    </submittedName>
</protein>
<dbReference type="InterPro" id="IPR001867">
    <property type="entry name" value="OmpR/PhoB-type_DNA-bd"/>
</dbReference>
<evidence type="ECO:0000313" key="5">
    <source>
        <dbReference type="EMBL" id="SCC63624.1"/>
    </source>
</evidence>
<feature type="domain" description="OmpR/PhoB-type" evidence="4">
    <location>
        <begin position="1"/>
        <end position="102"/>
    </location>
</feature>
<evidence type="ECO:0000313" key="6">
    <source>
        <dbReference type="Proteomes" id="UP000198515"/>
    </source>
</evidence>
<gene>
    <name evidence="5" type="ORF">GA0061070_10535</name>
</gene>
<keyword evidence="1 2" id="KW-0238">DNA-binding</keyword>
<sequence length="277" mass="31011">MIYIIDDVITYNSHDCTLNHIPTEESLSLSIPSGRLFEQLLNSNGEILARDTLLTEVWDKYGLRGSNSNLNQYLSILRKALSAYGCENLIITIPKIGIRLNTEIKIERELIAPTIVADNLPDNTAVVTHADDQVNEAVLVSSNTTDNIVQHSFTVTRNILFAVITLTLLGGATWYYSGMHSAKLSIPSSTEKLAGGCEVVLMRGADIIERQSMDKQILQILSENHQPCDPGRRFYFDKMTSLTTKNYGRTILSACKLNTSGHIISCDNFYYMDWRVE</sequence>
<dbReference type="EMBL" id="FMBC01000053">
    <property type="protein sequence ID" value="SCC63624.1"/>
    <property type="molecule type" value="Genomic_DNA"/>
</dbReference>
<dbReference type="GO" id="GO:0003677">
    <property type="term" value="F:DNA binding"/>
    <property type="evidence" value="ECO:0007669"/>
    <property type="project" value="UniProtKB-UniRule"/>
</dbReference>
<name>A0A1C4G664_9ENTR</name>
<dbReference type="OrthoDB" id="5801519at2"/>